<gene>
    <name evidence="2" type="ORF">QOZ95_004754</name>
</gene>
<name>A0ABU0L5K7_9BACL</name>
<comment type="caution">
    <text evidence="2">The sequence shown here is derived from an EMBL/GenBank/DDBJ whole genome shotgun (WGS) entry which is preliminary data.</text>
</comment>
<dbReference type="Pfam" id="PF01526">
    <property type="entry name" value="DDE_Tnp_Tn3"/>
    <property type="match status" value="1"/>
</dbReference>
<reference evidence="2 3" key="1">
    <citation type="submission" date="2023-07" db="EMBL/GenBank/DDBJ databases">
        <title>Genomic Encyclopedia of Type Strains, Phase IV (KMG-IV): sequencing the most valuable type-strain genomes for metagenomic binning, comparative biology and taxonomic classification.</title>
        <authorList>
            <person name="Goeker M."/>
        </authorList>
    </citation>
    <scope>NUCLEOTIDE SEQUENCE [LARGE SCALE GENOMIC DNA]</scope>
    <source>
        <strain evidence="2 3">DSM 14914</strain>
    </source>
</reference>
<accession>A0ABU0L5K7</accession>
<evidence type="ECO:0000313" key="2">
    <source>
        <dbReference type="EMBL" id="MDQ0496564.1"/>
    </source>
</evidence>
<protein>
    <recommendedName>
        <fullName evidence="1">Tn3 transposase DDE domain-containing protein</fullName>
    </recommendedName>
</protein>
<proteinExistence type="predicted"/>
<sequence>MGTNIGLTKMAEATPSISYRQMANTAQWRLYEDAMNKAQAVLVIFIIS</sequence>
<organism evidence="2 3">
    <name type="scientific">Paenibacillus brasilensis</name>
    <dbReference type="NCBI Taxonomy" id="128574"/>
    <lineage>
        <taxon>Bacteria</taxon>
        <taxon>Bacillati</taxon>
        <taxon>Bacillota</taxon>
        <taxon>Bacilli</taxon>
        <taxon>Bacillales</taxon>
        <taxon>Paenibacillaceae</taxon>
        <taxon>Paenibacillus</taxon>
    </lineage>
</organism>
<dbReference type="EMBL" id="JAUSWA010000038">
    <property type="protein sequence ID" value="MDQ0496564.1"/>
    <property type="molecule type" value="Genomic_DNA"/>
</dbReference>
<evidence type="ECO:0000313" key="3">
    <source>
        <dbReference type="Proteomes" id="UP001242811"/>
    </source>
</evidence>
<keyword evidence="3" id="KW-1185">Reference proteome</keyword>
<dbReference type="Proteomes" id="UP001242811">
    <property type="component" value="Unassembled WGS sequence"/>
</dbReference>
<evidence type="ECO:0000259" key="1">
    <source>
        <dbReference type="Pfam" id="PF01526"/>
    </source>
</evidence>
<feature type="domain" description="Tn3 transposase DDE" evidence="1">
    <location>
        <begin position="1"/>
        <end position="45"/>
    </location>
</feature>
<dbReference type="InterPro" id="IPR002513">
    <property type="entry name" value="Tn3_Tnp_DDE_dom"/>
</dbReference>